<gene>
    <name evidence="2" type="ORF">PVK06_024001</name>
</gene>
<feature type="coiled-coil region" evidence="1">
    <location>
        <begin position="27"/>
        <end position="72"/>
    </location>
</feature>
<evidence type="ECO:0000313" key="3">
    <source>
        <dbReference type="Proteomes" id="UP001358586"/>
    </source>
</evidence>
<evidence type="ECO:0000256" key="1">
    <source>
        <dbReference type="SAM" id="Coils"/>
    </source>
</evidence>
<accession>A0ABR0PCR3</accession>
<sequence length="139" mass="16343">MPRLEEIIQETESSGCPHLIRRKPGKYKDAQTECEHLKENVNQLKVEIYTLEEKLKAQEKCYKVELESLRQSHEETFRKFQRDTKNNLNEALPKWKSNLVLHTQVAVSPLDLSEVDFNCLRDISTKSLNFNVYHPEGEE</sequence>
<reference evidence="2 3" key="1">
    <citation type="submission" date="2023-03" db="EMBL/GenBank/DDBJ databases">
        <title>WGS of Gossypium arboreum.</title>
        <authorList>
            <person name="Yu D."/>
        </authorList>
    </citation>
    <scope>NUCLEOTIDE SEQUENCE [LARGE SCALE GENOMIC DNA]</scope>
    <source>
        <tissue evidence="2">Leaf</tissue>
    </source>
</reference>
<comment type="caution">
    <text evidence="2">The sequence shown here is derived from an EMBL/GenBank/DDBJ whole genome shotgun (WGS) entry which is preliminary data.</text>
</comment>
<keyword evidence="3" id="KW-1185">Reference proteome</keyword>
<name>A0ABR0PCR3_GOSAR</name>
<keyword evidence="1" id="KW-0175">Coiled coil</keyword>
<protein>
    <submittedName>
        <fullName evidence="2">Uncharacterized protein</fullName>
    </submittedName>
</protein>
<organism evidence="2 3">
    <name type="scientific">Gossypium arboreum</name>
    <name type="common">Tree cotton</name>
    <name type="synonym">Gossypium nanking</name>
    <dbReference type="NCBI Taxonomy" id="29729"/>
    <lineage>
        <taxon>Eukaryota</taxon>
        <taxon>Viridiplantae</taxon>
        <taxon>Streptophyta</taxon>
        <taxon>Embryophyta</taxon>
        <taxon>Tracheophyta</taxon>
        <taxon>Spermatophyta</taxon>
        <taxon>Magnoliopsida</taxon>
        <taxon>eudicotyledons</taxon>
        <taxon>Gunneridae</taxon>
        <taxon>Pentapetalae</taxon>
        <taxon>rosids</taxon>
        <taxon>malvids</taxon>
        <taxon>Malvales</taxon>
        <taxon>Malvaceae</taxon>
        <taxon>Malvoideae</taxon>
        <taxon>Gossypium</taxon>
    </lineage>
</organism>
<dbReference type="EMBL" id="JARKNE010000007">
    <property type="protein sequence ID" value="KAK5819045.1"/>
    <property type="molecule type" value="Genomic_DNA"/>
</dbReference>
<evidence type="ECO:0000313" key="2">
    <source>
        <dbReference type="EMBL" id="KAK5819045.1"/>
    </source>
</evidence>
<proteinExistence type="predicted"/>
<dbReference type="Proteomes" id="UP001358586">
    <property type="component" value="Chromosome 7"/>
</dbReference>